<feature type="non-terminal residue" evidence="1">
    <location>
        <position position="759"/>
    </location>
</feature>
<name>A0ACA9N3D5_9GLOM</name>
<comment type="caution">
    <text evidence="1">The sequence shown here is derived from an EMBL/GenBank/DDBJ whole genome shotgun (WGS) entry which is preliminary data.</text>
</comment>
<gene>
    <name evidence="1" type="ORF">RPERSI_LOCUS6916</name>
</gene>
<protein>
    <submittedName>
        <fullName evidence="1">26854_t:CDS:1</fullName>
    </submittedName>
</protein>
<evidence type="ECO:0000313" key="1">
    <source>
        <dbReference type="EMBL" id="CAG8626191.1"/>
    </source>
</evidence>
<evidence type="ECO:0000313" key="2">
    <source>
        <dbReference type="Proteomes" id="UP000789920"/>
    </source>
</evidence>
<keyword evidence="2" id="KW-1185">Reference proteome</keyword>
<dbReference type="EMBL" id="CAJVQC010011326">
    <property type="protein sequence ID" value="CAG8626191.1"/>
    <property type="molecule type" value="Genomic_DNA"/>
</dbReference>
<reference evidence="1" key="1">
    <citation type="submission" date="2021-06" db="EMBL/GenBank/DDBJ databases">
        <authorList>
            <person name="Kallberg Y."/>
            <person name="Tangrot J."/>
            <person name="Rosling A."/>
        </authorList>
    </citation>
    <scope>NUCLEOTIDE SEQUENCE</scope>
    <source>
        <strain evidence="1">MA461A</strain>
    </source>
</reference>
<sequence>MPAIINVVSIVDDLQPYYTRTPKPSMWLPRTWCLKNNIRPNQVLSLRSYNQSQSSDQNCTKIFASVKLYSKYSVLFRDNPSFPDKLDFQLLDLSQNSNISNIKNEFDKGESQVVISRLLACNLGICSLFGKMDNLDFPIRLNLIEVVNNIPIATCVILFGIINNFANIHHDNNSVNNQIDKNLIRRVHLGSIVSTNTWICYQGCNGMQFLKVLKTFINDDDTKLSALTIKNTIASSIEPEDHVSKISESTKIEITYDPNVLFVRCQMDGLQKIYQPIFYEPKFQDKSKWLERIFKQIGGLDDIILGIIEQIHTFIVTALCGKFRKGVKRSKGILLVGKSGTGKTSLALCIAETSRLPYVVINCPDMFKTDEGDAEKEICLIFESLLRHRVSIVILDEIDIIADTFASTRAGVEAKLFSIIIKLIDSINENVWENPYKGQIFIIGLTNRHHVINSNLYRPGRLDRIYELVIKKPDQRFGILKIMAEKLPFVEEQKDLILQKISRVTHGFVATDLQYLCTQVATQLVREHNKHNNSGSNEDPNNPHTLVRLQHFEETLKFIKPSNLNEFQIKIPNIRFSDIFGIDEIIEDLKLTVIEPFHNPQEYIKFGISPPRGILIYGPPGVGKTMLSCAIPAEAGINFMLVESSHVRSKIVGESENNISRMFAQAKANSPCVLFIDQIDILASIRGTNATSENTEDRIVTSFLTEMDGIFTSRSREGPEVDVLVIAATNRPEIIDSALLRPGRLDQHIYIPPPNFEVD</sequence>
<dbReference type="Proteomes" id="UP000789920">
    <property type="component" value="Unassembled WGS sequence"/>
</dbReference>
<organism evidence="1 2">
    <name type="scientific">Racocetra persica</name>
    <dbReference type="NCBI Taxonomy" id="160502"/>
    <lineage>
        <taxon>Eukaryota</taxon>
        <taxon>Fungi</taxon>
        <taxon>Fungi incertae sedis</taxon>
        <taxon>Mucoromycota</taxon>
        <taxon>Glomeromycotina</taxon>
        <taxon>Glomeromycetes</taxon>
        <taxon>Diversisporales</taxon>
        <taxon>Gigasporaceae</taxon>
        <taxon>Racocetra</taxon>
    </lineage>
</organism>
<accession>A0ACA9N3D5</accession>
<proteinExistence type="predicted"/>